<dbReference type="KEGG" id="cts:Ctha_1566"/>
<gene>
    <name evidence="10" type="ordered locus">Ctha_1566</name>
</gene>
<dbReference type="CDD" id="cd07018">
    <property type="entry name" value="S49_SppA_67K_type"/>
    <property type="match status" value="1"/>
</dbReference>
<evidence type="ECO:0000256" key="7">
    <source>
        <dbReference type="PIRSR" id="PIRSR001217-1"/>
    </source>
</evidence>
<dbReference type="AlphaFoldDB" id="B3QS80"/>
<organism evidence="10 11">
    <name type="scientific">Chloroherpeton thalassium (strain ATCC 35110 / GB-78)</name>
    <dbReference type="NCBI Taxonomy" id="517418"/>
    <lineage>
        <taxon>Bacteria</taxon>
        <taxon>Pseudomonadati</taxon>
        <taxon>Chlorobiota</taxon>
        <taxon>Chlorobiia</taxon>
        <taxon>Chlorobiales</taxon>
        <taxon>Chloroherpetonaceae</taxon>
        <taxon>Chloroherpeton</taxon>
    </lineage>
</organism>
<dbReference type="NCBIfam" id="TIGR00705">
    <property type="entry name" value="SppA_67K"/>
    <property type="match status" value="1"/>
</dbReference>
<evidence type="ECO:0000313" key="10">
    <source>
        <dbReference type="EMBL" id="ACF14025.1"/>
    </source>
</evidence>
<dbReference type="Proteomes" id="UP000001208">
    <property type="component" value="Chromosome"/>
</dbReference>
<dbReference type="PANTHER" id="PTHR33209">
    <property type="entry name" value="PROTEASE 4"/>
    <property type="match status" value="1"/>
</dbReference>
<keyword evidence="5" id="KW-0720">Serine protease</keyword>
<protein>
    <submittedName>
        <fullName evidence="10">Signal peptide peptidase SppA, 67K type</fullName>
        <ecNumber evidence="10">3.1.3.2</ecNumber>
    </submittedName>
</protein>
<dbReference type="EC" id="3.1.3.2" evidence="10"/>
<comment type="subcellular location">
    <subcellularLocation>
        <location evidence="1">Membrane</location>
    </subcellularLocation>
</comment>
<dbReference type="InterPro" id="IPR047217">
    <property type="entry name" value="S49_SppA_67K_type_N"/>
</dbReference>
<feature type="transmembrane region" description="Helical" evidence="8">
    <location>
        <begin position="12"/>
        <end position="32"/>
    </location>
</feature>
<evidence type="ECO:0000259" key="9">
    <source>
        <dbReference type="Pfam" id="PF01343"/>
    </source>
</evidence>
<dbReference type="HOGENOM" id="CLU_008856_1_1_10"/>
<keyword evidence="8" id="KW-1133">Transmembrane helix</keyword>
<feature type="domain" description="Peptidase S49" evidence="9">
    <location>
        <begin position="366"/>
        <end position="516"/>
    </location>
</feature>
<evidence type="ECO:0000256" key="3">
    <source>
        <dbReference type="ARBA" id="ARBA00022670"/>
    </source>
</evidence>
<dbReference type="EMBL" id="CP001100">
    <property type="protein sequence ID" value="ACF14025.1"/>
    <property type="molecule type" value="Genomic_DNA"/>
</dbReference>
<evidence type="ECO:0000313" key="11">
    <source>
        <dbReference type="Proteomes" id="UP000001208"/>
    </source>
</evidence>
<dbReference type="NCBIfam" id="TIGR00706">
    <property type="entry name" value="SppA_dom"/>
    <property type="match status" value="1"/>
</dbReference>
<proteinExistence type="inferred from homology"/>
<dbReference type="GO" id="GO:0008236">
    <property type="term" value="F:serine-type peptidase activity"/>
    <property type="evidence" value="ECO:0007669"/>
    <property type="project" value="UniProtKB-KW"/>
</dbReference>
<reference evidence="10 11" key="1">
    <citation type="submission" date="2008-06" db="EMBL/GenBank/DDBJ databases">
        <title>Complete sequence of Chloroherpeton thalassium ATCC 35110.</title>
        <authorList>
            <consortium name="US DOE Joint Genome Institute"/>
            <person name="Lucas S."/>
            <person name="Copeland A."/>
            <person name="Lapidus A."/>
            <person name="Glavina del Rio T."/>
            <person name="Dalin E."/>
            <person name="Tice H."/>
            <person name="Bruce D."/>
            <person name="Goodwin L."/>
            <person name="Pitluck S."/>
            <person name="Schmutz J."/>
            <person name="Larimer F."/>
            <person name="Land M."/>
            <person name="Hauser L."/>
            <person name="Kyrpides N."/>
            <person name="Mikhailova N."/>
            <person name="Liu Z."/>
            <person name="Li T."/>
            <person name="Zhao F."/>
            <person name="Overmann J."/>
            <person name="Bryant D.A."/>
            <person name="Richardson P."/>
        </authorList>
    </citation>
    <scope>NUCLEOTIDE SEQUENCE [LARGE SCALE GENOMIC DNA]</scope>
    <source>
        <strain evidence="11">ATCC 35110 / GB-78</strain>
    </source>
</reference>
<dbReference type="InterPro" id="IPR004635">
    <property type="entry name" value="Pept_S49_SppA"/>
</dbReference>
<evidence type="ECO:0000256" key="6">
    <source>
        <dbReference type="ARBA" id="ARBA00023136"/>
    </source>
</evidence>
<dbReference type="SUPFAM" id="SSF52096">
    <property type="entry name" value="ClpP/crotonase"/>
    <property type="match status" value="2"/>
</dbReference>
<keyword evidence="4 10" id="KW-0378">Hydrolase</keyword>
<keyword evidence="3" id="KW-0645">Protease</keyword>
<evidence type="ECO:0000256" key="8">
    <source>
        <dbReference type="SAM" id="Phobius"/>
    </source>
</evidence>
<dbReference type="PANTHER" id="PTHR33209:SF1">
    <property type="entry name" value="PEPTIDASE S49 DOMAIN-CONTAINING PROTEIN"/>
    <property type="match status" value="1"/>
</dbReference>
<feature type="active site" description="Proton donor/acceptor" evidence="7">
    <location>
        <position position="183"/>
    </location>
</feature>
<dbReference type="GO" id="GO:0016020">
    <property type="term" value="C:membrane"/>
    <property type="evidence" value="ECO:0007669"/>
    <property type="project" value="UniProtKB-SubCell"/>
</dbReference>
<accession>B3QS80</accession>
<dbReference type="InterPro" id="IPR047272">
    <property type="entry name" value="S49_SppA_C"/>
</dbReference>
<dbReference type="eggNOG" id="COG0616">
    <property type="taxonomic scope" value="Bacteria"/>
</dbReference>
<evidence type="ECO:0000256" key="1">
    <source>
        <dbReference type="ARBA" id="ARBA00004370"/>
    </source>
</evidence>
<dbReference type="RefSeq" id="WP_012500109.1">
    <property type="nucleotide sequence ID" value="NC_011026.1"/>
</dbReference>
<dbReference type="InterPro" id="IPR004634">
    <property type="entry name" value="Pept_S49_pIV"/>
</dbReference>
<keyword evidence="6 8" id="KW-0472">Membrane</keyword>
<dbReference type="GO" id="GO:0006465">
    <property type="term" value="P:signal peptide processing"/>
    <property type="evidence" value="ECO:0007669"/>
    <property type="project" value="InterPro"/>
</dbReference>
<evidence type="ECO:0000256" key="4">
    <source>
        <dbReference type="ARBA" id="ARBA00022801"/>
    </source>
</evidence>
<dbReference type="Gene3D" id="3.90.226.10">
    <property type="entry name" value="2-enoyl-CoA Hydratase, Chain A, domain 1"/>
    <property type="match status" value="3"/>
</dbReference>
<evidence type="ECO:0000256" key="5">
    <source>
        <dbReference type="ARBA" id="ARBA00022825"/>
    </source>
</evidence>
<dbReference type="OrthoDB" id="9764363at2"/>
<evidence type="ECO:0000256" key="2">
    <source>
        <dbReference type="ARBA" id="ARBA00008683"/>
    </source>
</evidence>
<dbReference type="CDD" id="cd07023">
    <property type="entry name" value="S49_Sppa_N_C"/>
    <property type="match status" value="1"/>
</dbReference>
<feature type="domain" description="Peptidase S49" evidence="9">
    <location>
        <begin position="116"/>
        <end position="265"/>
    </location>
</feature>
<name>B3QS80_CHLT3</name>
<dbReference type="GO" id="GO:0003993">
    <property type="term" value="F:acid phosphatase activity"/>
    <property type="evidence" value="ECO:0007669"/>
    <property type="project" value="UniProtKB-EC"/>
</dbReference>
<sequence>MSENKHSRGRKIFLTILVLVFILIGIGVYRVLSPSVAIPEQSVLMLDVQGELPEVREDEEFPLFAEAQPLALQELLVTLKKASVDDRIDLIVVRIQSLSTQMAKLDELRQAIADYRKSGKEIWAFLSFPGDSEYLLASACNHIYLEKHSMMMLDGLKSERLYFRTPLEKMGVKVQVAKRENYKSAAEPLLRDAPSAFDLEQRNALLDDFYESYVNAVAASRQMSRAAYERVINDIAFVSDKEASELGLVDSVIFFRDLKRQLIAKYEVKASDKDDFFVSGETYRGVDLESLHLDGGEKIAVINLTGVIEGEMSSASSDGKGGTAALLQSIEAVGKDESIKAMILRVDSPGGSGLASDKILSELILAQKQKPLVVSMSGTAASGGYWVSLNANKIVAGENTVTGSIGVLAAKPYIKELQEKIGLERNVLVRGKFADAFNFFDELSPETYAKFDRFIGDFYEEFVEKVAEGRNMTPEAVRKIAQGRVWTGKRAKEIGLVDELGGLQTAVEVAKSLAGIDSASMVTLVRYPRPKTFWSTIWEDESLARVSAMFVAAIKKDLYRELSLQLGLSRDALQTFGQFEHVRKILANAMALQPQTVLPYEIIVQ</sequence>
<dbReference type="InterPro" id="IPR002142">
    <property type="entry name" value="Peptidase_S49"/>
</dbReference>
<comment type="similarity">
    <text evidence="2">Belongs to the peptidase S49 family.</text>
</comment>
<dbReference type="Pfam" id="PF01343">
    <property type="entry name" value="Peptidase_S49"/>
    <property type="match status" value="2"/>
</dbReference>
<dbReference type="STRING" id="517418.Ctha_1566"/>
<keyword evidence="11" id="KW-1185">Reference proteome</keyword>
<dbReference type="InterPro" id="IPR029045">
    <property type="entry name" value="ClpP/crotonase-like_dom_sf"/>
</dbReference>
<dbReference type="PIRSF" id="PIRSF001217">
    <property type="entry name" value="Protease_4_SppA"/>
    <property type="match status" value="1"/>
</dbReference>
<keyword evidence="8" id="KW-0812">Transmembrane</keyword>
<feature type="active site" description="Nucleophile" evidence="7">
    <location>
        <position position="382"/>
    </location>
</feature>